<comment type="caution">
    <text evidence="10">The sequence shown here is derived from an EMBL/GenBank/DDBJ whole genome shotgun (WGS) entry which is preliminary data.</text>
</comment>
<reference evidence="10 11" key="1">
    <citation type="journal article" date="2017" name="Nat. Commun.">
        <title>Genome assembly with in vitro proximity ligation data and whole-genome triplication in lettuce.</title>
        <authorList>
            <person name="Reyes-Chin-Wo S."/>
            <person name="Wang Z."/>
            <person name="Yang X."/>
            <person name="Kozik A."/>
            <person name="Arikit S."/>
            <person name="Song C."/>
            <person name="Xia L."/>
            <person name="Froenicke L."/>
            <person name="Lavelle D.O."/>
            <person name="Truco M.J."/>
            <person name="Xia R."/>
            <person name="Zhu S."/>
            <person name="Xu C."/>
            <person name="Xu H."/>
            <person name="Xu X."/>
            <person name="Cox K."/>
            <person name="Korf I."/>
            <person name="Meyers B.C."/>
            <person name="Michelmore R.W."/>
        </authorList>
    </citation>
    <scope>NUCLEOTIDE SEQUENCE [LARGE SCALE GENOMIC DNA]</scope>
    <source>
        <strain evidence="11">cv. Salinas</strain>
        <tissue evidence="10">Seedlings</tissue>
    </source>
</reference>
<evidence type="ECO:0000256" key="4">
    <source>
        <dbReference type="ARBA" id="ARBA00023065"/>
    </source>
</evidence>
<evidence type="ECO:0000256" key="8">
    <source>
        <dbReference type="SAM" id="Phobius"/>
    </source>
</evidence>
<dbReference type="GO" id="GO:0016020">
    <property type="term" value="C:membrane"/>
    <property type="evidence" value="ECO:0007669"/>
    <property type="project" value="UniProtKB-SubCell"/>
</dbReference>
<dbReference type="InterPro" id="IPR023408">
    <property type="entry name" value="MscS_beta-dom_sf"/>
</dbReference>
<dbReference type="Proteomes" id="UP000235145">
    <property type="component" value="Unassembled WGS sequence"/>
</dbReference>
<feature type="domain" description="Mechanosensitive ion channel MscS" evidence="9">
    <location>
        <begin position="64"/>
        <end position="128"/>
    </location>
</feature>
<evidence type="ECO:0000256" key="2">
    <source>
        <dbReference type="ARBA" id="ARBA00022692"/>
    </source>
</evidence>
<keyword evidence="4" id="KW-0813">Transport</keyword>
<evidence type="ECO:0000256" key="6">
    <source>
        <dbReference type="ARBA" id="ARBA00023303"/>
    </source>
</evidence>
<protein>
    <recommendedName>
        <fullName evidence="9">Mechanosensitive ion channel MscS domain-containing protein</fullName>
    </recommendedName>
</protein>
<feature type="transmembrane region" description="Helical" evidence="8">
    <location>
        <begin position="32"/>
        <end position="59"/>
    </location>
</feature>
<evidence type="ECO:0000256" key="5">
    <source>
        <dbReference type="ARBA" id="ARBA00023136"/>
    </source>
</evidence>
<evidence type="ECO:0000256" key="3">
    <source>
        <dbReference type="ARBA" id="ARBA00022989"/>
    </source>
</evidence>
<accession>A0A9R1VSH6</accession>
<sequence length="226" mass="25286">MLKHRVYSSSSSSSSYARKDVTDSTSQPPYGLYGLVAIIGVLKSNACYYIFLGVAAVFVARSFLGNIMRGFALLRNKPFSIGDMIEVGHLKGEVIDMGLITTSLLTEENRRALLPTSWLSGQDYVNITGSPAHAMVFKIDLSIDEIEKIPEISEEIINMMKSNSIIYLEQEQPYCYLSQVDPLGFTLTIGCKLKEGCEDEFYSAKYDIFRQAIQIMKKHGAYLDMN</sequence>
<dbReference type="Pfam" id="PF00924">
    <property type="entry name" value="MS_channel_2nd"/>
    <property type="match status" value="1"/>
</dbReference>
<dbReference type="PANTHER" id="PTHR30566">
    <property type="entry name" value="YNAI-RELATED MECHANOSENSITIVE ION CHANNEL"/>
    <property type="match status" value="1"/>
</dbReference>
<proteinExistence type="predicted"/>
<dbReference type="GO" id="GO:0005739">
    <property type="term" value="C:mitochondrion"/>
    <property type="evidence" value="ECO:0000318"/>
    <property type="project" value="GO_Central"/>
</dbReference>
<keyword evidence="4" id="KW-0406">Ion transport</keyword>
<comment type="subcellular location">
    <subcellularLocation>
        <location evidence="1">Membrane</location>
    </subcellularLocation>
</comment>
<dbReference type="SUPFAM" id="SSF50182">
    <property type="entry name" value="Sm-like ribonucleoproteins"/>
    <property type="match status" value="1"/>
</dbReference>
<keyword evidence="6" id="KW-0407">Ion channel</keyword>
<dbReference type="InterPro" id="IPR006685">
    <property type="entry name" value="MscS_channel_2nd"/>
</dbReference>
<dbReference type="AlphaFoldDB" id="A0A9R1VSH6"/>
<keyword evidence="5 8" id="KW-0472">Membrane</keyword>
<dbReference type="EMBL" id="NBSK02000004">
    <property type="protein sequence ID" value="KAJ0212902.1"/>
    <property type="molecule type" value="Genomic_DNA"/>
</dbReference>
<dbReference type="GO" id="GO:0008381">
    <property type="term" value="F:mechanosensitive monoatomic ion channel activity"/>
    <property type="evidence" value="ECO:0000318"/>
    <property type="project" value="GO_Central"/>
</dbReference>
<organism evidence="10 11">
    <name type="scientific">Lactuca sativa</name>
    <name type="common">Garden lettuce</name>
    <dbReference type="NCBI Taxonomy" id="4236"/>
    <lineage>
        <taxon>Eukaryota</taxon>
        <taxon>Viridiplantae</taxon>
        <taxon>Streptophyta</taxon>
        <taxon>Embryophyta</taxon>
        <taxon>Tracheophyta</taxon>
        <taxon>Spermatophyta</taxon>
        <taxon>Magnoliopsida</taxon>
        <taxon>eudicotyledons</taxon>
        <taxon>Gunneridae</taxon>
        <taxon>Pentapetalae</taxon>
        <taxon>asterids</taxon>
        <taxon>campanulids</taxon>
        <taxon>Asterales</taxon>
        <taxon>Asteraceae</taxon>
        <taxon>Cichorioideae</taxon>
        <taxon>Cichorieae</taxon>
        <taxon>Lactucinae</taxon>
        <taxon>Lactuca</taxon>
    </lineage>
</organism>
<dbReference type="PANTHER" id="PTHR30566:SF5">
    <property type="entry name" value="MECHANOSENSITIVE ION CHANNEL PROTEIN 1, MITOCHONDRIAL-RELATED"/>
    <property type="match status" value="1"/>
</dbReference>
<keyword evidence="11" id="KW-1185">Reference proteome</keyword>
<evidence type="ECO:0000313" key="11">
    <source>
        <dbReference type="Proteomes" id="UP000235145"/>
    </source>
</evidence>
<keyword evidence="3 8" id="KW-1133">Transmembrane helix</keyword>
<gene>
    <name evidence="10" type="ORF">LSAT_V11C400176090</name>
</gene>
<name>A0A9R1VSH6_LACSA</name>
<evidence type="ECO:0000259" key="9">
    <source>
        <dbReference type="Pfam" id="PF00924"/>
    </source>
</evidence>
<dbReference type="InterPro" id="IPR010920">
    <property type="entry name" value="LSM_dom_sf"/>
</dbReference>
<evidence type="ECO:0000313" key="10">
    <source>
        <dbReference type="EMBL" id="KAJ0212902.1"/>
    </source>
</evidence>
<feature type="region of interest" description="Disordered" evidence="7">
    <location>
        <begin position="1"/>
        <end position="25"/>
    </location>
</feature>
<evidence type="ECO:0000256" key="7">
    <source>
        <dbReference type="SAM" id="MobiDB-lite"/>
    </source>
</evidence>
<evidence type="ECO:0000256" key="1">
    <source>
        <dbReference type="ARBA" id="ARBA00004370"/>
    </source>
</evidence>
<dbReference type="GO" id="GO:0034599">
    <property type="term" value="P:cellular response to oxidative stress"/>
    <property type="evidence" value="ECO:0000318"/>
    <property type="project" value="GO_Central"/>
</dbReference>
<dbReference type="Gene3D" id="2.30.30.60">
    <property type="match status" value="1"/>
</dbReference>
<keyword evidence="2 8" id="KW-0812">Transmembrane</keyword>